<keyword evidence="2" id="KW-0472">Membrane</keyword>
<keyword evidence="4" id="KW-1185">Reference proteome</keyword>
<evidence type="ECO:0000313" key="4">
    <source>
        <dbReference type="Proteomes" id="UP000198551"/>
    </source>
</evidence>
<keyword evidence="2" id="KW-1133">Transmembrane helix</keyword>
<feature type="region of interest" description="Disordered" evidence="1">
    <location>
        <begin position="240"/>
        <end position="261"/>
    </location>
</feature>
<evidence type="ECO:0000313" key="3">
    <source>
        <dbReference type="EMBL" id="SCF45527.1"/>
    </source>
</evidence>
<feature type="transmembrane region" description="Helical" evidence="2">
    <location>
        <begin position="65"/>
        <end position="91"/>
    </location>
</feature>
<evidence type="ECO:0000256" key="2">
    <source>
        <dbReference type="SAM" id="Phobius"/>
    </source>
</evidence>
<evidence type="ECO:0000256" key="1">
    <source>
        <dbReference type="SAM" id="MobiDB-lite"/>
    </source>
</evidence>
<gene>
    <name evidence="3" type="ORF">GA0070215_13519</name>
</gene>
<feature type="transmembrane region" description="Helical" evidence="2">
    <location>
        <begin position="97"/>
        <end position="115"/>
    </location>
</feature>
<protein>
    <submittedName>
        <fullName evidence="3">Uncharacterized protein</fullName>
    </submittedName>
</protein>
<accession>A0A1C5AJY8</accession>
<sequence>MSLDGALPWCAGCDWNLDTDDARRQPPEFGWSRVDRRTYRLAARLTRRQYTALLGRSLEPAGQGFAGILVTGISVLLLLGVAGLAVAGVWLLFAYPFPNLAVVGGVALLALAVALRPRFGRLDRDLDVLTEREAPELHALVREVATAVSGPSTWPTRWRPAPAARRLLDTFLRTESVATAVRGGHGPDTWRVETGRALDAAAERLSLERQLTVREDTSLFATHPPTGLRHRMLGWRGRPADGLARSVPDHPPATAGASQLGGPLPGQVGTQLGQCQPGRPDAHAGQAVVAAGRVTGDGRVGFLPVEAPGGPTD</sequence>
<dbReference type="EMBL" id="FMCV01000035">
    <property type="protein sequence ID" value="SCF45527.1"/>
    <property type="molecule type" value="Genomic_DNA"/>
</dbReference>
<keyword evidence="2" id="KW-0812">Transmembrane</keyword>
<organism evidence="3 4">
    <name type="scientific">Micromonospora marina</name>
    <dbReference type="NCBI Taxonomy" id="307120"/>
    <lineage>
        <taxon>Bacteria</taxon>
        <taxon>Bacillati</taxon>
        <taxon>Actinomycetota</taxon>
        <taxon>Actinomycetes</taxon>
        <taxon>Micromonosporales</taxon>
        <taxon>Micromonosporaceae</taxon>
        <taxon>Micromonospora</taxon>
    </lineage>
</organism>
<dbReference type="RefSeq" id="WP_091051296.1">
    <property type="nucleotide sequence ID" value="NZ_FMCV01000035.1"/>
</dbReference>
<dbReference type="AlphaFoldDB" id="A0A1C5AJY8"/>
<name>A0A1C5AJY8_9ACTN</name>
<dbReference type="Proteomes" id="UP000198551">
    <property type="component" value="Unassembled WGS sequence"/>
</dbReference>
<reference evidence="4" key="1">
    <citation type="submission" date="2016-06" db="EMBL/GenBank/DDBJ databases">
        <authorList>
            <person name="Varghese N."/>
        </authorList>
    </citation>
    <scope>NUCLEOTIDE SEQUENCE [LARGE SCALE GENOMIC DNA]</scope>
    <source>
        <strain evidence="4">DSM 45555</strain>
    </source>
</reference>
<proteinExistence type="predicted"/>